<feature type="compositionally biased region" description="Low complexity" evidence="1">
    <location>
        <begin position="55"/>
        <end position="74"/>
    </location>
</feature>
<protein>
    <submittedName>
        <fullName evidence="2">Uncharacterized protein</fullName>
    </submittedName>
</protein>
<dbReference type="Proteomes" id="UP000243499">
    <property type="component" value="Chromosome 4"/>
</dbReference>
<feature type="compositionally biased region" description="Pro residues" evidence="1">
    <location>
        <begin position="44"/>
        <end position="54"/>
    </location>
</feature>
<dbReference type="Gramene" id="PAN24516">
    <property type="protein sequence ID" value="PAN24516"/>
    <property type="gene ID" value="PAHAL_4G229000"/>
</dbReference>
<sequence length="198" mass="21655">MVRRSPPPLLRSDTRPLAIRHQFTDGLARSSRLPVGRCLRWAMPPSPESPPHTKPTPTRSRTPPAFPSGASAAPTCSPSICGAVILPGGRGRRPRLLGLDLRRRRPPRWFVDASGLPDGCERRPACAPSICGTIDLPLARQLRAGPHEAQPPPHRLHTGLLHPRVLEPPPPPRPPVCQHCISLCPDWISTLKKPDACR</sequence>
<name>A0A2S3HJM3_9POAL</name>
<accession>A0A2S3HJM3</accession>
<feature type="region of interest" description="Disordered" evidence="1">
    <location>
        <begin position="39"/>
        <end position="74"/>
    </location>
</feature>
<dbReference type="AlphaFoldDB" id="A0A2S3HJM3"/>
<organism evidence="2">
    <name type="scientific">Panicum hallii</name>
    <dbReference type="NCBI Taxonomy" id="206008"/>
    <lineage>
        <taxon>Eukaryota</taxon>
        <taxon>Viridiplantae</taxon>
        <taxon>Streptophyta</taxon>
        <taxon>Embryophyta</taxon>
        <taxon>Tracheophyta</taxon>
        <taxon>Spermatophyta</taxon>
        <taxon>Magnoliopsida</taxon>
        <taxon>Liliopsida</taxon>
        <taxon>Poales</taxon>
        <taxon>Poaceae</taxon>
        <taxon>PACMAD clade</taxon>
        <taxon>Panicoideae</taxon>
        <taxon>Panicodae</taxon>
        <taxon>Paniceae</taxon>
        <taxon>Panicinae</taxon>
        <taxon>Panicum</taxon>
        <taxon>Panicum sect. Panicum</taxon>
    </lineage>
</organism>
<evidence type="ECO:0000313" key="2">
    <source>
        <dbReference type="EMBL" id="PAN24516.1"/>
    </source>
</evidence>
<reference evidence="2" key="1">
    <citation type="submission" date="2018-04" db="EMBL/GenBank/DDBJ databases">
        <title>WGS assembly of Panicum hallii.</title>
        <authorList>
            <person name="Lovell J."/>
            <person name="Jenkins J."/>
            <person name="Lowry D."/>
            <person name="Mamidi S."/>
            <person name="Sreedasyam A."/>
            <person name="Weng X."/>
            <person name="Barry K."/>
            <person name="Bonette J."/>
            <person name="Campitelli B."/>
            <person name="Daum C."/>
            <person name="Gordon S."/>
            <person name="Gould B."/>
            <person name="Lipzen A."/>
            <person name="Macqueen A."/>
            <person name="Palacio-Mejia J."/>
            <person name="Plott C."/>
            <person name="Shakirov E."/>
            <person name="Shu S."/>
            <person name="Yoshinaga Y."/>
            <person name="Zane M."/>
            <person name="Rokhsar D."/>
            <person name="Grimwood J."/>
            <person name="Schmutz J."/>
            <person name="Juenger T."/>
        </authorList>
    </citation>
    <scope>NUCLEOTIDE SEQUENCE [LARGE SCALE GENOMIC DNA]</scope>
    <source>
        <strain evidence="2">FIL2</strain>
    </source>
</reference>
<evidence type="ECO:0000256" key="1">
    <source>
        <dbReference type="SAM" id="MobiDB-lite"/>
    </source>
</evidence>
<dbReference type="EMBL" id="CM008049">
    <property type="protein sequence ID" value="PAN24516.1"/>
    <property type="molecule type" value="Genomic_DNA"/>
</dbReference>
<proteinExistence type="predicted"/>
<gene>
    <name evidence="2" type="ORF">PAHAL_4G229000</name>
</gene>